<dbReference type="PROSITE" id="PS51186">
    <property type="entry name" value="GNAT"/>
    <property type="match status" value="1"/>
</dbReference>
<organism evidence="2 3">
    <name type="scientific">Sunxiuqinia elliptica</name>
    <dbReference type="NCBI Taxonomy" id="655355"/>
    <lineage>
        <taxon>Bacteria</taxon>
        <taxon>Pseudomonadati</taxon>
        <taxon>Bacteroidota</taxon>
        <taxon>Bacteroidia</taxon>
        <taxon>Marinilabiliales</taxon>
        <taxon>Prolixibacteraceae</taxon>
        <taxon>Sunxiuqinia</taxon>
    </lineage>
</organism>
<evidence type="ECO:0000313" key="2">
    <source>
        <dbReference type="EMBL" id="SFF35920.1"/>
    </source>
</evidence>
<dbReference type="Proteomes" id="UP000198964">
    <property type="component" value="Unassembled WGS sequence"/>
</dbReference>
<sequence>MQIRKYNKLTDEIKLMQMIREEEGWDYADEIMTEKYKKALEVSITYVAYQEDVLCGYSRSLDDCGFYIYVCDLLVKPIFRGKEIGRKLMECLYQDYPDQTVYVMSDVDQYYEKVSYNRIGSIFEVPGTL</sequence>
<dbReference type="Pfam" id="PF13673">
    <property type="entry name" value="Acetyltransf_10"/>
    <property type="match status" value="1"/>
</dbReference>
<accession>A0A1I2I2Q5</accession>
<protein>
    <submittedName>
        <fullName evidence="2">Acetyltransferase (GNAT) domain-containing protein</fullName>
    </submittedName>
</protein>
<name>A0A1I2I2Q5_9BACT</name>
<dbReference type="SUPFAM" id="SSF55729">
    <property type="entry name" value="Acyl-CoA N-acyltransferases (Nat)"/>
    <property type="match status" value="1"/>
</dbReference>
<evidence type="ECO:0000259" key="1">
    <source>
        <dbReference type="PROSITE" id="PS51186"/>
    </source>
</evidence>
<dbReference type="RefSeq" id="WP_093919978.1">
    <property type="nucleotide sequence ID" value="NZ_FONW01000005.1"/>
</dbReference>
<reference evidence="2 3" key="1">
    <citation type="submission" date="2016-10" db="EMBL/GenBank/DDBJ databases">
        <authorList>
            <person name="de Groot N.N."/>
        </authorList>
    </citation>
    <scope>NUCLEOTIDE SEQUENCE [LARGE SCALE GENOMIC DNA]</scope>
    <source>
        <strain evidence="2 3">CGMCC 1.9156</strain>
    </source>
</reference>
<dbReference type="CDD" id="cd04301">
    <property type="entry name" value="NAT_SF"/>
    <property type="match status" value="1"/>
</dbReference>
<evidence type="ECO:0000313" key="3">
    <source>
        <dbReference type="Proteomes" id="UP000198964"/>
    </source>
</evidence>
<keyword evidence="3" id="KW-1185">Reference proteome</keyword>
<dbReference type="InterPro" id="IPR016181">
    <property type="entry name" value="Acyl_CoA_acyltransferase"/>
</dbReference>
<dbReference type="GO" id="GO:0016747">
    <property type="term" value="F:acyltransferase activity, transferring groups other than amino-acyl groups"/>
    <property type="evidence" value="ECO:0007669"/>
    <property type="project" value="InterPro"/>
</dbReference>
<dbReference type="EMBL" id="FONW01000005">
    <property type="protein sequence ID" value="SFF35920.1"/>
    <property type="molecule type" value="Genomic_DNA"/>
</dbReference>
<dbReference type="InterPro" id="IPR000182">
    <property type="entry name" value="GNAT_dom"/>
</dbReference>
<keyword evidence="2" id="KW-0808">Transferase</keyword>
<feature type="domain" description="N-acetyltransferase" evidence="1">
    <location>
        <begin position="1"/>
        <end position="129"/>
    </location>
</feature>
<dbReference type="STRING" id="655355.SAMN05216283_10561"/>
<dbReference type="AlphaFoldDB" id="A0A1I2I2Q5"/>
<dbReference type="Gene3D" id="3.40.630.30">
    <property type="match status" value="1"/>
</dbReference>
<gene>
    <name evidence="2" type="ORF">SAMN05216283_10561</name>
</gene>
<proteinExistence type="predicted"/>